<evidence type="ECO:0000313" key="2">
    <source>
        <dbReference type="Proteomes" id="UP000279760"/>
    </source>
</evidence>
<accession>A0A3G4V9X8</accession>
<name>A0A3G4V9X8_9VIBR</name>
<reference evidence="1 2" key="1">
    <citation type="submission" date="2018-11" db="EMBL/GenBank/DDBJ databases">
        <title>Complete Genome Sequence of Vbrio mediterranei 117-T6: a Potential Pathogen Bacteria Isolated from the Conchocelis of Pyropia.</title>
        <authorList>
            <person name="Liu Q."/>
        </authorList>
    </citation>
    <scope>NUCLEOTIDE SEQUENCE [LARGE SCALE GENOMIC DNA]</scope>
    <source>
        <strain evidence="1 2">117-T6</strain>
    </source>
</reference>
<sequence length="297" mass="34090">MSHLSILQFDLLILILQSAYNACSCVLQQTKNDGSDWMKKKTDFDPYSDEVSKLSRDTQGEGYIFESKILDVDTPRDEFRLVAQIENPEDFMSPLNYEEIEPEGIASLQAIIDQIVNELPPEDLESVEQKDYLDLSCGIEKALILKTALYLGNKWNAFAEKNSRMESMFFEEIDCLIGLSMSFGKALGDYNSTKKSEFFYTKGIKYHKVNLKQSLSGSFNKSKYYDVTMKIARATWEQYPQVTVAALASRLSRYLEDKYPGKDDLPSKMTIEKTWLYKASFKPDVRSKRSVTFDLIT</sequence>
<dbReference type="AlphaFoldDB" id="A0A3G4V9X8"/>
<protein>
    <submittedName>
        <fullName evidence="1">Uncharacterized protein</fullName>
    </submittedName>
</protein>
<dbReference type="EMBL" id="CP033577">
    <property type="protein sequence ID" value="AYV20648.1"/>
    <property type="molecule type" value="Genomic_DNA"/>
</dbReference>
<gene>
    <name evidence="1" type="ORF">ECB94_04695</name>
</gene>
<evidence type="ECO:0000313" key="1">
    <source>
        <dbReference type="EMBL" id="AYV20648.1"/>
    </source>
</evidence>
<proteinExistence type="predicted"/>
<organism evidence="1 2">
    <name type="scientific">Vibrio mediterranei</name>
    <dbReference type="NCBI Taxonomy" id="689"/>
    <lineage>
        <taxon>Bacteria</taxon>
        <taxon>Pseudomonadati</taxon>
        <taxon>Pseudomonadota</taxon>
        <taxon>Gammaproteobacteria</taxon>
        <taxon>Vibrionales</taxon>
        <taxon>Vibrionaceae</taxon>
        <taxon>Vibrio</taxon>
    </lineage>
</organism>
<dbReference type="Proteomes" id="UP000279760">
    <property type="component" value="Chromosome 1"/>
</dbReference>